<protein>
    <submittedName>
        <fullName evidence="1">Uncharacterized protein</fullName>
    </submittedName>
</protein>
<organism evidence="1 2">
    <name type="scientific">Mycobacteroides abscessus subsp. bolletii 50594</name>
    <dbReference type="NCBI Taxonomy" id="1303024"/>
    <lineage>
        <taxon>Bacteria</taxon>
        <taxon>Bacillati</taxon>
        <taxon>Actinomycetota</taxon>
        <taxon>Actinomycetes</taxon>
        <taxon>Mycobacteriales</taxon>
        <taxon>Mycobacteriaceae</taxon>
        <taxon>Mycobacteroides</taxon>
        <taxon>Mycobacteroides abscessus</taxon>
    </lineage>
</organism>
<proteinExistence type="predicted"/>
<dbReference type="Proteomes" id="UP000013961">
    <property type="component" value="Chromosome"/>
</dbReference>
<dbReference type="AlphaFoldDB" id="A0AB33AHJ2"/>
<dbReference type="KEGG" id="mabb:MASS_4752"/>
<sequence length="51" mass="5094">MLMAKARDVRNSRAVRAAVAVISACGAAPADLVAGDMADGPGPQTGQLTKL</sequence>
<dbReference type="EMBL" id="CP004374">
    <property type="protein sequence ID" value="AGM31354.1"/>
    <property type="molecule type" value="Genomic_DNA"/>
</dbReference>
<gene>
    <name evidence="1" type="ORF">MASS_4752</name>
</gene>
<accession>A0AB33AHJ2</accession>
<reference evidence="1 2" key="1">
    <citation type="journal article" date="2013" name="Genome Announc.">
        <title>Complete Genome Sequence of Mycobacterium massiliense Clinical Strain Asan 50594, Belonging to the Type II Genotype.</title>
        <authorList>
            <person name="Kim B.J."/>
            <person name="Kim B.R."/>
            <person name="Hong S.H."/>
            <person name="Seok S.H."/>
            <person name="Kook Y.H."/>
            <person name="Kim B.J."/>
        </authorList>
    </citation>
    <scope>NUCLEOTIDE SEQUENCE [LARGE SCALE GENOMIC DNA]</scope>
    <source>
        <strain evidence="1 2">50594</strain>
    </source>
</reference>
<evidence type="ECO:0000313" key="1">
    <source>
        <dbReference type="EMBL" id="AGM31354.1"/>
    </source>
</evidence>
<evidence type="ECO:0000313" key="2">
    <source>
        <dbReference type="Proteomes" id="UP000013961"/>
    </source>
</evidence>
<name>A0AB33AHJ2_9MYCO</name>